<comment type="caution">
    <text evidence="6">The sequence shown here is derived from an EMBL/GenBank/DDBJ whole genome shotgun (WGS) entry which is preliminary data.</text>
</comment>
<feature type="region of interest" description="Disordered" evidence="4">
    <location>
        <begin position="175"/>
        <end position="221"/>
    </location>
</feature>
<feature type="region of interest" description="Disordered" evidence="4">
    <location>
        <begin position="396"/>
        <end position="491"/>
    </location>
</feature>
<feature type="compositionally biased region" description="Low complexity" evidence="4">
    <location>
        <begin position="357"/>
        <end position="369"/>
    </location>
</feature>
<feature type="compositionally biased region" description="Basic and acidic residues" evidence="4">
    <location>
        <begin position="424"/>
        <end position="443"/>
    </location>
</feature>
<dbReference type="Gene3D" id="3.30.70.330">
    <property type="match status" value="1"/>
</dbReference>
<feature type="compositionally biased region" description="Low complexity" evidence="4">
    <location>
        <begin position="269"/>
        <end position="281"/>
    </location>
</feature>
<evidence type="ECO:0000256" key="1">
    <source>
        <dbReference type="ARBA" id="ARBA00022737"/>
    </source>
</evidence>
<name>A0ABQ8FB05_9FUNG</name>
<dbReference type="EMBL" id="JAFCIX010000325">
    <property type="protein sequence ID" value="KAH6594922.1"/>
    <property type="molecule type" value="Genomic_DNA"/>
</dbReference>
<dbReference type="PANTHER" id="PTHR23236">
    <property type="entry name" value="EUKARYOTIC TRANSLATION INITIATION FACTOR 4B/4H"/>
    <property type="match status" value="1"/>
</dbReference>
<feature type="region of interest" description="Disordered" evidence="4">
    <location>
        <begin position="269"/>
        <end position="379"/>
    </location>
</feature>
<evidence type="ECO:0000313" key="6">
    <source>
        <dbReference type="EMBL" id="KAH6594922.1"/>
    </source>
</evidence>
<feature type="region of interest" description="Disordered" evidence="4">
    <location>
        <begin position="28"/>
        <end position="76"/>
    </location>
</feature>
<feature type="compositionally biased region" description="Basic and acidic residues" evidence="4">
    <location>
        <begin position="42"/>
        <end position="70"/>
    </location>
</feature>
<dbReference type="PANTHER" id="PTHR23236:SF119">
    <property type="entry name" value="NUCLEAR RNA-BINDING PROTEIN SART-3"/>
    <property type="match status" value="1"/>
</dbReference>
<dbReference type="InterPro" id="IPR035979">
    <property type="entry name" value="RBD_domain_sf"/>
</dbReference>
<evidence type="ECO:0000259" key="5">
    <source>
        <dbReference type="PROSITE" id="PS50102"/>
    </source>
</evidence>
<dbReference type="SMART" id="SM00360">
    <property type="entry name" value="RRM"/>
    <property type="match status" value="1"/>
</dbReference>
<keyword evidence="7" id="KW-1185">Reference proteome</keyword>
<feature type="compositionally biased region" description="Basic and acidic residues" evidence="4">
    <location>
        <begin position="293"/>
        <end position="356"/>
    </location>
</feature>
<keyword evidence="1" id="KW-0677">Repeat</keyword>
<dbReference type="Proteomes" id="UP001648503">
    <property type="component" value="Unassembled WGS sequence"/>
</dbReference>
<keyword evidence="2 3" id="KW-0694">RNA-binding</keyword>
<gene>
    <name evidence="6" type="ORF">BASA50_006184</name>
</gene>
<accession>A0ABQ8FB05</accession>
<feature type="domain" description="RRM" evidence="5">
    <location>
        <begin position="79"/>
        <end position="155"/>
    </location>
</feature>
<evidence type="ECO:0000256" key="4">
    <source>
        <dbReference type="SAM" id="MobiDB-lite"/>
    </source>
</evidence>
<reference evidence="6 7" key="1">
    <citation type="submission" date="2021-02" db="EMBL/GenBank/DDBJ databases">
        <title>Variation within the Batrachochytrium salamandrivorans European outbreak.</title>
        <authorList>
            <person name="Kelly M."/>
            <person name="Pasmans F."/>
            <person name="Shea T.P."/>
            <person name="Munoz J.F."/>
            <person name="Carranza S."/>
            <person name="Cuomo C.A."/>
            <person name="Martel A."/>
        </authorList>
    </citation>
    <scope>NUCLEOTIDE SEQUENCE [LARGE SCALE GENOMIC DNA]</scope>
    <source>
        <strain evidence="6 7">AMFP18/2</strain>
    </source>
</reference>
<dbReference type="PROSITE" id="PS50102">
    <property type="entry name" value="RRM"/>
    <property type="match status" value="1"/>
</dbReference>
<feature type="compositionally biased region" description="Basic and acidic residues" evidence="4">
    <location>
        <begin position="190"/>
        <end position="209"/>
    </location>
</feature>
<evidence type="ECO:0000256" key="2">
    <source>
        <dbReference type="ARBA" id="ARBA00022884"/>
    </source>
</evidence>
<protein>
    <recommendedName>
        <fullName evidence="5">RRM domain-containing protein</fullName>
    </recommendedName>
</protein>
<dbReference type="InterPro" id="IPR012677">
    <property type="entry name" value="Nucleotide-bd_a/b_plait_sf"/>
</dbReference>
<evidence type="ECO:0000313" key="7">
    <source>
        <dbReference type="Proteomes" id="UP001648503"/>
    </source>
</evidence>
<dbReference type="InterPro" id="IPR000504">
    <property type="entry name" value="RRM_dom"/>
</dbReference>
<dbReference type="SUPFAM" id="SSF54928">
    <property type="entry name" value="RNA-binding domain, RBD"/>
    <property type="match status" value="1"/>
</dbReference>
<proteinExistence type="predicted"/>
<sequence>MSKKSQKKGQTMDLGTFLAKKEFGDWADDVQELPTAPSASHGNEDYNSRGGRDYDSRGGGDRYNSDRRSDLPIPTMPPYTVYMGNLSYEVSERDITMFFGEEISVKGVRLPEGEDGQGRGFGYVEFADRPSIIAAVGMSGEKFMNRLVRINVAEEGKGKSGANDEKFATNWRTSMRASEPAHAPSGYNSTRDKQDGYGRGYGRDREGDSRSGFGRSTRDDDFNAMVSETGWRSRGAPAAIPPAAAPMVRRKLELAPRTLPDPVILITQEATPAAEEAPVAPRKSSVNPFGVAKPRDEAEIQRQFEERRKAREEEELKLQKAEAELKRKQEEEAREKADLQRKADQEQREKEAEAKRVAALAKAAAAAEKSTSTANNIHSTKKSVAVEPVVLPSNWRRQEDLPPVQPKFKGKPFAADQKTRTHGGARDKTDRAPMTVKKNDNRTARSGPEAPAVCAASTTTTTPHSRTPIQQEKPVPVSVKNAYDLLGDQDE</sequence>
<organism evidence="6 7">
    <name type="scientific">Batrachochytrium salamandrivorans</name>
    <dbReference type="NCBI Taxonomy" id="1357716"/>
    <lineage>
        <taxon>Eukaryota</taxon>
        <taxon>Fungi</taxon>
        <taxon>Fungi incertae sedis</taxon>
        <taxon>Chytridiomycota</taxon>
        <taxon>Chytridiomycota incertae sedis</taxon>
        <taxon>Chytridiomycetes</taxon>
        <taxon>Rhizophydiales</taxon>
        <taxon>Rhizophydiales incertae sedis</taxon>
        <taxon>Batrachochytrium</taxon>
    </lineage>
</organism>
<evidence type="ECO:0000256" key="3">
    <source>
        <dbReference type="PROSITE-ProRule" id="PRU00176"/>
    </source>
</evidence>
<dbReference type="Pfam" id="PF00076">
    <property type="entry name" value="RRM_1"/>
    <property type="match status" value="1"/>
</dbReference>